<accession>A0A3N4R9K0</accession>
<dbReference type="EMBL" id="RKQG01000004">
    <property type="protein sequence ID" value="RPE27281.1"/>
    <property type="molecule type" value="Genomic_DNA"/>
</dbReference>
<dbReference type="Proteomes" id="UP000266906">
    <property type="component" value="Unassembled WGS sequence"/>
</dbReference>
<name>A0A3N4R9K0_9ACTN</name>
<keyword evidence="2" id="KW-1185">Reference proteome</keyword>
<organism evidence="1 2">
    <name type="scientific">Kitasatospora cineracea</name>
    <dbReference type="NCBI Taxonomy" id="88074"/>
    <lineage>
        <taxon>Bacteria</taxon>
        <taxon>Bacillati</taxon>
        <taxon>Actinomycetota</taxon>
        <taxon>Actinomycetes</taxon>
        <taxon>Kitasatosporales</taxon>
        <taxon>Streptomycetaceae</taxon>
        <taxon>Kitasatospora</taxon>
    </lineage>
</organism>
<evidence type="ECO:0000313" key="1">
    <source>
        <dbReference type="EMBL" id="RPE27281.1"/>
    </source>
</evidence>
<reference evidence="1 2" key="1">
    <citation type="submission" date="2018-11" db="EMBL/GenBank/DDBJ databases">
        <title>Sequencing the genomes of 1000 actinobacteria strains.</title>
        <authorList>
            <person name="Klenk H.-P."/>
        </authorList>
    </citation>
    <scope>NUCLEOTIDE SEQUENCE [LARGE SCALE GENOMIC DNA]</scope>
    <source>
        <strain evidence="1 2">DSM 44781</strain>
    </source>
</reference>
<protein>
    <submittedName>
        <fullName evidence="1">Uncharacterized protein</fullName>
    </submittedName>
</protein>
<dbReference type="RefSeq" id="WP_123821635.1">
    <property type="nucleotide sequence ID" value="NZ_RKQG01000004.1"/>
</dbReference>
<gene>
    <name evidence="1" type="ORF">EDD38_7426</name>
</gene>
<evidence type="ECO:0000313" key="2">
    <source>
        <dbReference type="Proteomes" id="UP000266906"/>
    </source>
</evidence>
<sequence>MATLTPAALVAGGTLNTSVAASAGGDKVAPIGDRVWVEVTNGGGSSITVTIPSYAAVRSQAAADRTITVAASATKKIPIFADLNTNPADGLAAITYSGVATVTVAAYRS</sequence>
<comment type="caution">
    <text evidence="1">The sequence shown here is derived from an EMBL/GenBank/DDBJ whole genome shotgun (WGS) entry which is preliminary data.</text>
</comment>
<dbReference type="AlphaFoldDB" id="A0A3N4R9K0"/>
<proteinExistence type="predicted"/>